<sequence length="874" mass="96980">MRAGATGYPRNAPHTCGFNHIEGPDSEPPGKDPVAQINLNLGEANKRQDLIPSEAAINFQKPVPEAESRSTLRASQIPTPTSERNKTAVGIIPSEKSSITPPLQPFIASVASVEHREYNTPFVLGDESGYDSNGSLAEESGSLYADADITLSDSGESGHATAQSIGQDESSVISGSPSVTDADQTLPGPSKKRLKRPIRTASKTLAQDDTLETIQEEIAENTASERICRTFDQLQLTEERAVQKSNSVSGDVLSDDDSSIIDTQQIVPKAPLLSIRQKRFPEISPQMPRKKRKKTYPDTKMMSSRIHFKNLTLTTRVSESPDCPKPIPTRLDFCDGFVGEESQPIGRTKATSRPRRLPRPGVLRRSKGYSCQLPLVQSRTFGDKPSVQEGSWNFKERVGIRFGWENLADDSSHSRKEYQNSTSCAKQGASILSQPNVWHTKPADQMSDANPENIAGYKAPSITEDVNMDMDPSPQSEESDNDSNFSDSLQLETSPKATKLKRRVTFNEDVEVIRQQLSMVSAPLPISIASSDNESDEDRKDEDDYDTHSEGSDSHASESGSEVGSSADEHTSEPSSPRHDRNSLNDTLPSTPIRRWIPTEASDSSSGGEVETEMLDDEMILDDTASMVSRRYQVSDAVHLWGENYDDERLNLSPSCPWAPRRPNIARHSIEADEDIFASPSSRVPRQKTVNNIRLNQSQMRLNESQMDWNPTQPTTPMPHSERYYREPSIELGNVDWPPRSFFSQSMTDSQASRVTHHGHQSRQYMVADVPNYFSAASQNFKQPLYKPTVPPMRSKSMPLGSQYFEKEGQDWNADGNIFSNSVPAQKVASFIGSQDERTTSLRALTRHISIGFGTAGERRRNPLLPFRLPLKNI</sequence>
<reference evidence="2" key="1">
    <citation type="submission" date="2016-03" db="EMBL/GenBank/DDBJ databases">
        <title>Updated assembly of Pseudogymnoascus destructans, the fungus causing white-nose syndrome of bats.</title>
        <authorList>
            <person name="Palmer J.M."/>
            <person name="Drees K.P."/>
            <person name="Foster J.T."/>
            <person name="Lindner D.L."/>
        </authorList>
    </citation>
    <scope>NUCLEOTIDE SEQUENCE [LARGE SCALE GENOMIC DNA]</scope>
    <source>
        <strain evidence="2">20631-21</strain>
    </source>
</reference>
<evidence type="ECO:0000256" key="1">
    <source>
        <dbReference type="SAM" id="MobiDB-lite"/>
    </source>
</evidence>
<protein>
    <submittedName>
        <fullName evidence="2">Uncharacterized protein</fullName>
    </submittedName>
</protein>
<feature type="region of interest" description="Disordered" evidence="1">
    <location>
        <begin position="524"/>
        <end position="611"/>
    </location>
</feature>
<feature type="region of interest" description="Disordered" evidence="1">
    <location>
        <begin position="410"/>
        <end position="496"/>
    </location>
</feature>
<feature type="region of interest" description="Disordered" evidence="1">
    <location>
        <begin position="154"/>
        <end position="197"/>
    </location>
</feature>
<feature type="compositionally biased region" description="Polar residues" evidence="1">
    <location>
        <begin position="154"/>
        <end position="183"/>
    </location>
</feature>
<feature type="compositionally biased region" description="Basic and acidic residues" evidence="1">
    <location>
        <begin position="567"/>
        <end position="583"/>
    </location>
</feature>
<accession>A0A177A6J0</accession>
<dbReference type="RefSeq" id="XP_024323065.1">
    <property type="nucleotide sequence ID" value="XM_024469124.1"/>
</dbReference>
<proteinExistence type="predicted"/>
<feature type="compositionally biased region" description="Polar residues" evidence="1">
    <location>
        <begin position="419"/>
        <end position="437"/>
    </location>
</feature>
<name>A0A177A6J0_9PEZI</name>
<feature type="region of interest" description="Disordered" evidence="1">
    <location>
        <begin position="1"/>
        <end position="33"/>
    </location>
</feature>
<evidence type="ECO:0000313" key="2">
    <source>
        <dbReference type="EMBL" id="OAF57779.1"/>
    </source>
</evidence>
<dbReference type="Proteomes" id="UP000077154">
    <property type="component" value="Unassembled WGS sequence"/>
</dbReference>
<feature type="compositionally biased region" description="Low complexity" evidence="1">
    <location>
        <begin position="557"/>
        <end position="566"/>
    </location>
</feature>
<dbReference type="GeneID" id="36288568"/>
<feature type="compositionally biased region" description="Basic and acidic residues" evidence="1">
    <location>
        <begin position="546"/>
        <end position="556"/>
    </location>
</feature>
<feature type="compositionally biased region" description="Polar residues" evidence="1">
    <location>
        <begin position="71"/>
        <end position="82"/>
    </location>
</feature>
<dbReference type="OrthoDB" id="3440078at2759"/>
<gene>
    <name evidence="2" type="ORF">VC83_05503</name>
</gene>
<organism evidence="2">
    <name type="scientific">Pseudogymnoascus destructans</name>
    <dbReference type="NCBI Taxonomy" id="655981"/>
    <lineage>
        <taxon>Eukaryota</taxon>
        <taxon>Fungi</taxon>
        <taxon>Dikarya</taxon>
        <taxon>Ascomycota</taxon>
        <taxon>Pezizomycotina</taxon>
        <taxon>Leotiomycetes</taxon>
        <taxon>Thelebolales</taxon>
        <taxon>Thelebolaceae</taxon>
        <taxon>Pseudogymnoascus</taxon>
    </lineage>
</organism>
<feature type="compositionally biased region" description="Acidic residues" evidence="1">
    <location>
        <begin position="533"/>
        <end position="545"/>
    </location>
</feature>
<dbReference type="AlphaFoldDB" id="A0A177A6J0"/>
<dbReference type="EMBL" id="KV441399">
    <property type="protein sequence ID" value="OAF57779.1"/>
    <property type="molecule type" value="Genomic_DNA"/>
</dbReference>
<dbReference type="VEuPathDB" id="FungiDB:GMDG_04092"/>
<feature type="region of interest" description="Disordered" evidence="1">
    <location>
        <begin position="61"/>
        <end position="86"/>
    </location>
</feature>